<gene>
    <name evidence="4" type="ORF">ACFFIT_08405</name>
</gene>
<organism evidence="4 5">
    <name type="scientific">Thorsellia kenyensis</name>
    <dbReference type="NCBI Taxonomy" id="1549888"/>
    <lineage>
        <taxon>Bacteria</taxon>
        <taxon>Pseudomonadati</taxon>
        <taxon>Pseudomonadota</taxon>
        <taxon>Gammaproteobacteria</taxon>
        <taxon>Enterobacterales</taxon>
        <taxon>Thorselliaceae</taxon>
        <taxon>Thorsellia</taxon>
    </lineage>
</organism>
<dbReference type="Pfam" id="PF05036">
    <property type="entry name" value="SPOR"/>
    <property type="match status" value="1"/>
</dbReference>
<evidence type="ECO:0000313" key="5">
    <source>
        <dbReference type="Proteomes" id="UP001589758"/>
    </source>
</evidence>
<protein>
    <submittedName>
        <fullName evidence="4">SPOR domain-containing protein</fullName>
    </submittedName>
</protein>
<evidence type="ECO:0000313" key="4">
    <source>
        <dbReference type="EMBL" id="MFC0180099.1"/>
    </source>
</evidence>
<evidence type="ECO:0000256" key="2">
    <source>
        <dbReference type="SAM" id="Phobius"/>
    </source>
</evidence>
<dbReference type="SUPFAM" id="SSF110997">
    <property type="entry name" value="Sporulation related repeat"/>
    <property type="match status" value="1"/>
</dbReference>
<feature type="domain" description="SPOR" evidence="3">
    <location>
        <begin position="136"/>
        <end position="211"/>
    </location>
</feature>
<dbReference type="InterPro" id="IPR052521">
    <property type="entry name" value="Cell_div_SPOR-domain"/>
</dbReference>
<feature type="compositionally biased region" description="Low complexity" evidence="1">
    <location>
        <begin position="111"/>
        <end position="128"/>
    </location>
</feature>
<proteinExistence type="predicted"/>
<keyword evidence="2" id="KW-0472">Membrane</keyword>
<keyword evidence="2" id="KW-1133">Transmembrane helix</keyword>
<reference evidence="4 5" key="1">
    <citation type="submission" date="2024-09" db="EMBL/GenBank/DDBJ databases">
        <authorList>
            <person name="Sun Q."/>
            <person name="Mori K."/>
        </authorList>
    </citation>
    <scope>NUCLEOTIDE SEQUENCE [LARGE SCALE GENOMIC DNA]</scope>
    <source>
        <strain evidence="4 5">CCM 8545</strain>
    </source>
</reference>
<dbReference type="InterPro" id="IPR007730">
    <property type="entry name" value="SPOR-like_dom"/>
</dbReference>
<dbReference type="InterPro" id="IPR036680">
    <property type="entry name" value="SPOR-like_sf"/>
</dbReference>
<sequence>MASKFQKQLVGTVILVGISVAILPSLFDGKKWNDDQYPKAIPLYTPTSTYLQNDESKNQGKQEVAIANYEAQNQLNNSITQQPIVPNQAVSPEETMQSVSNPPPDINQEPSIENLSNQLNNSNSTNSSPTDQATKNVATGKYIIQLATLSNHERAVELVEFLKTKQYNAFLLKTTTLTRVFIGPSDSKEALEIEIPNLKEMTGLDGKIVALK</sequence>
<dbReference type="Proteomes" id="UP001589758">
    <property type="component" value="Unassembled WGS sequence"/>
</dbReference>
<keyword evidence="2" id="KW-0812">Transmembrane</keyword>
<evidence type="ECO:0000256" key="1">
    <source>
        <dbReference type="SAM" id="MobiDB-lite"/>
    </source>
</evidence>
<dbReference type="EMBL" id="JBHLXE010000090">
    <property type="protein sequence ID" value="MFC0180099.1"/>
    <property type="molecule type" value="Genomic_DNA"/>
</dbReference>
<dbReference type="PROSITE" id="PS51724">
    <property type="entry name" value="SPOR"/>
    <property type="match status" value="1"/>
</dbReference>
<feature type="compositionally biased region" description="Polar residues" evidence="1">
    <location>
        <begin position="90"/>
        <end position="100"/>
    </location>
</feature>
<dbReference type="PANTHER" id="PTHR38687:SF1">
    <property type="entry name" value="CELL DIVISION PROTEIN DEDD"/>
    <property type="match status" value="1"/>
</dbReference>
<name>A0ABV6CAU5_9GAMM</name>
<accession>A0ABV6CAU5</accession>
<dbReference type="Gene3D" id="3.30.70.1070">
    <property type="entry name" value="Sporulation related repeat"/>
    <property type="match status" value="1"/>
</dbReference>
<comment type="caution">
    <text evidence="4">The sequence shown here is derived from an EMBL/GenBank/DDBJ whole genome shotgun (WGS) entry which is preliminary data.</text>
</comment>
<dbReference type="RefSeq" id="WP_385877212.1">
    <property type="nucleotide sequence ID" value="NZ_JBHLXE010000090.1"/>
</dbReference>
<feature type="region of interest" description="Disordered" evidence="1">
    <location>
        <begin position="90"/>
        <end position="134"/>
    </location>
</feature>
<evidence type="ECO:0000259" key="3">
    <source>
        <dbReference type="PROSITE" id="PS51724"/>
    </source>
</evidence>
<keyword evidence="5" id="KW-1185">Reference proteome</keyword>
<feature type="transmembrane region" description="Helical" evidence="2">
    <location>
        <begin position="9"/>
        <end position="27"/>
    </location>
</feature>
<dbReference type="PANTHER" id="PTHR38687">
    <property type="entry name" value="CELL DIVISION PROTEIN DEDD-RELATED"/>
    <property type="match status" value="1"/>
</dbReference>